<accession>B0MHY8</accession>
<gene>
    <name evidence="1" type="ORF">ANACAC_03100</name>
</gene>
<dbReference type="EMBL" id="ABAX03000024">
    <property type="protein sequence ID" value="EDR96477.1"/>
    <property type="molecule type" value="Genomic_DNA"/>
</dbReference>
<reference evidence="1" key="1">
    <citation type="submission" date="2007-11" db="EMBL/GenBank/DDBJ databases">
        <authorList>
            <person name="Fulton L."/>
            <person name="Clifton S."/>
            <person name="Fulton B."/>
            <person name="Xu J."/>
            <person name="Minx P."/>
            <person name="Pepin K.H."/>
            <person name="Johnson M."/>
            <person name="Thiruvilangam P."/>
            <person name="Bhonagiri V."/>
            <person name="Nash W.E."/>
            <person name="Mardis E.R."/>
            <person name="Wilson R.K."/>
        </authorList>
    </citation>
    <scope>NUCLEOTIDE SEQUENCE [LARGE SCALE GENOMIC DNA]</scope>
    <source>
        <strain evidence="1">DSM 14662</strain>
    </source>
</reference>
<dbReference type="HOGENOM" id="CLU_3246321_0_0_9"/>
<evidence type="ECO:0000313" key="2">
    <source>
        <dbReference type="Proteomes" id="UP000004935"/>
    </source>
</evidence>
<proteinExistence type="predicted"/>
<dbReference type="Proteomes" id="UP000004935">
    <property type="component" value="Unassembled WGS sequence"/>
</dbReference>
<reference evidence="1" key="2">
    <citation type="submission" date="2013-11" db="EMBL/GenBank/DDBJ databases">
        <title>Draft genome sequence of Anaerostipes caccae (DSM 14662).</title>
        <authorList>
            <person name="Sudarsanam P."/>
            <person name="Ley R."/>
            <person name="Guruge J."/>
            <person name="Turnbaugh P.J."/>
            <person name="Mahowald M."/>
            <person name="Liep D."/>
            <person name="Gordon J."/>
        </authorList>
    </citation>
    <scope>NUCLEOTIDE SEQUENCE</scope>
    <source>
        <strain evidence="1">DSM 14662</strain>
    </source>
</reference>
<name>B0MHY8_ANACD</name>
<comment type="caution">
    <text evidence="1">The sequence shown here is derived from an EMBL/GenBank/DDBJ whole genome shotgun (WGS) entry which is preliminary data.</text>
</comment>
<sequence>MQPQMILDLSPDEILKRIKSAVLCTMFHRSELYRVYSPSRLV</sequence>
<keyword evidence="2" id="KW-1185">Reference proteome</keyword>
<dbReference type="STRING" id="411490.ANACAC_03100"/>
<evidence type="ECO:0000313" key="1">
    <source>
        <dbReference type="EMBL" id="EDR96477.1"/>
    </source>
</evidence>
<dbReference type="AlphaFoldDB" id="B0MHY8"/>
<organism evidence="1 2">
    <name type="scientific">Anaerostipes caccae (strain DSM 14662 / CCUG 47493 / JCM 13470 / NCIMB 13811 / L1-92)</name>
    <dbReference type="NCBI Taxonomy" id="411490"/>
    <lineage>
        <taxon>Bacteria</taxon>
        <taxon>Bacillati</taxon>
        <taxon>Bacillota</taxon>
        <taxon>Clostridia</taxon>
        <taxon>Lachnospirales</taxon>
        <taxon>Lachnospiraceae</taxon>
        <taxon>Anaerostipes</taxon>
    </lineage>
</organism>
<protein>
    <submittedName>
        <fullName evidence="1">Uncharacterized protein</fullName>
    </submittedName>
</protein>